<dbReference type="PANTHER" id="PTHR13318">
    <property type="entry name" value="PARTNER OF PAIRED, ISOFORM B-RELATED"/>
    <property type="match status" value="1"/>
</dbReference>
<protein>
    <submittedName>
        <fullName evidence="6">RNA-binding protein EEED8.10</fullName>
    </submittedName>
</protein>
<dbReference type="GO" id="GO:0031146">
    <property type="term" value="P:SCF-dependent proteasomal ubiquitin-dependent protein catabolic process"/>
    <property type="evidence" value="ECO:0007669"/>
    <property type="project" value="TreeGrafter"/>
</dbReference>
<dbReference type="Proteomes" id="UP000242188">
    <property type="component" value="Unassembled WGS sequence"/>
</dbReference>
<accession>A0A210QHN2</accession>
<dbReference type="PROSITE" id="PS50181">
    <property type="entry name" value="FBOX"/>
    <property type="match status" value="1"/>
</dbReference>
<dbReference type="InterPro" id="IPR032675">
    <property type="entry name" value="LRR_dom_sf"/>
</dbReference>
<dbReference type="PANTHER" id="PTHR13318:SF95">
    <property type="entry name" value="F-BOX PROTEIN YLR352W"/>
    <property type="match status" value="1"/>
</dbReference>
<sequence>MEKCIDAEPSTSEVDAHSDHGDPDKFNLQRKIFVGNISYRVKQHQLSKHFSQFGAVDYCYLVKDHLKKWSRGIAFITFQDKEGMIKALQATDGDLMIDNRQMRVAPAEESKRVSYSEGSDWQASFAPPTLCQSLPVLADDSSTGVPSFLSGEQVEIAVPDVSSLEINCCGRCEIERLNDDSLILIFSLLSVKERVRVERVCRRWRHLAQKSWNRQNRLQFRHMFQGFMKGLTDVILNSLLLRCGVYLRALDLSASPQLITDLCADSIGANCQNLTELNLSGASVTEVSLRTIAQACPKLKNFIQERSFYVGDKGLTWLFQGCQELEHVDIQGNARIVGDCFHSVPTTVRYLNLEHCTKLTDLGIRKICLRCKHLAELHISHCKSVTDQSLVNITQILKRLKVLHMEGSYSQITSSGLKRIGQLVCLKELSFAQNSAVDDDVLSQCAVGCSNLTNVNISGCYKHVTDLGIQALARCSDLSHLNISYLSQVSEDSVEGLATTGRLTTLVARVCSAISDEAMMTLADLCYDLNLVDVSGCFDISNHSVERFIATHTGENSTPLNLVLGGTSVEREHLDTTGSSITINMYNLSMLHLKADREIMLRPDSSSEEDDNEDESEAVSPEVKHNQSVMAAGAEIMSDTEWDDHDLDGLECDDYLIGDDPLEEERWSMS</sequence>
<dbReference type="Gene3D" id="3.30.70.330">
    <property type="match status" value="1"/>
</dbReference>
<feature type="region of interest" description="Disordered" evidence="3">
    <location>
        <begin position="1"/>
        <end position="21"/>
    </location>
</feature>
<evidence type="ECO:0000313" key="6">
    <source>
        <dbReference type="EMBL" id="OWF48247.1"/>
    </source>
</evidence>
<dbReference type="STRING" id="6573.A0A210QHN2"/>
<dbReference type="Pfam" id="PF00076">
    <property type="entry name" value="RRM_1"/>
    <property type="match status" value="1"/>
</dbReference>
<name>A0A210QHN2_MIZYE</name>
<dbReference type="CDD" id="cd00590">
    <property type="entry name" value="RRM_SF"/>
    <property type="match status" value="1"/>
</dbReference>
<evidence type="ECO:0000313" key="7">
    <source>
        <dbReference type="Proteomes" id="UP000242188"/>
    </source>
</evidence>
<gene>
    <name evidence="6" type="ORF">KP79_PYT16293</name>
</gene>
<dbReference type="SMART" id="SM00360">
    <property type="entry name" value="RRM"/>
    <property type="match status" value="1"/>
</dbReference>
<dbReference type="InterPro" id="IPR006553">
    <property type="entry name" value="Leu-rich_rpt_Cys-con_subtyp"/>
</dbReference>
<dbReference type="SMART" id="SM00256">
    <property type="entry name" value="FBOX"/>
    <property type="match status" value="1"/>
</dbReference>
<dbReference type="OrthoDB" id="549243at2759"/>
<evidence type="ECO:0000259" key="5">
    <source>
        <dbReference type="PROSITE" id="PS50181"/>
    </source>
</evidence>
<evidence type="ECO:0000256" key="1">
    <source>
        <dbReference type="ARBA" id="ARBA00022786"/>
    </source>
</evidence>
<keyword evidence="7" id="KW-1185">Reference proteome</keyword>
<evidence type="ECO:0000256" key="3">
    <source>
        <dbReference type="SAM" id="MobiDB-lite"/>
    </source>
</evidence>
<dbReference type="InterPro" id="IPR000504">
    <property type="entry name" value="RRM_dom"/>
</dbReference>
<dbReference type="InterPro" id="IPR012677">
    <property type="entry name" value="Nucleotide-bd_a/b_plait_sf"/>
</dbReference>
<evidence type="ECO:0000259" key="4">
    <source>
        <dbReference type="PROSITE" id="PS50102"/>
    </source>
</evidence>
<feature type="compositionally biased region" description="Acidic residues" evidence="3">
    <location>
        <begin position="606"/>
        <end position="617"/>
    </location>
</feature>
<dbReference type="SUPFAM" id="SSF54928">
    <property type="entry name" value="RNA-binding domain, RBD"/>
    <property type="match status" value="1"/>
</dbReference>
<dbReference type="SUPFAM" id="SSF52047">
    <property type="entry name" value="RNI-like"/>
    <property type="match status" value="1"/>
</dbReference>
<feature type="domain" description="F-box" evidence="5">
    <location>
        <begin position="171"/>
        <end position="215"/>
    </location>
</feature>
<feature type="domain" description="RRM" evidence="4">
    <location>
        <begin position="30"/>
        <end position="109"/>
    </location>
</feature>
<dbReference type="SUPFAM" id="SSF81383">
    <property type="entry name" value="F-box domain"/>
    <property type="match status" value="1"/>
</dbReference>
<proteinExistence type="predicted"/>
<dbReference type="Pfam" id="PF25372">
    <property type="entry name" value="DUF7885"/>
    <property type="match status" value="1"/>
</dbReference>
<evidence type="ECO:0000256" key="2">
    <source>
        <dbReference type="PROSITE-ProRule" id="PRU00176"/>
    </source>
</evidence>
<dbReference type="EMBL" id="NEDP02003636">
    <property type="protein sequence ID" value="OWF48247.1"/>
    <property type="molecule type" value="Genomic_DNA"/>
</dbReference>
<reference evidence="6 7" key="1">
    <citation type="journal article" date="2017" name="Nat. Ecol. Evol.">
        <title>Scallop genome provides insights into evolution of bilaterian karyotype and development.</title>
        <authorList>
            <person name="Wang S."/>
            <person name="Zhang J."/>
            <person name="Jiao W."/>
            <person name="Li J."/>
            <person name="Xun X."/>
            <person name="Sun Y."/>
            <person name="Guo X."/>
            <person name="Huan P."/>
            <person name="Dong B."/>
            <person name="Zhang L."/>
            <person name="Hu X."/>
            <person name="Sun X."/>
            <person name="Wang J."/>
            <person name="Zhao C."/>
            <person name="Wang Y."/>
            <person name="Wang D."/>
            <person name="Huang X."/>
            <person name="Wang R."/>
            <person name="Lv J."/>
            <person name="Li Y."/>
            <person name="Zhang Z."/>
            <person name="Liu B."/>
            <person name="Lu W."/>
            <person name="Hui Y."/>
            <person name="Liang J."/>
            <person name="Zhou Z."/>
            <person name="Hou R."/>
            <person name="Li X."/>
            <person name="Liu Y."/>
            <person name="Li H."/>
            <person name="Ning X."/>
            <person name="Lin Y."/>
            <person name="Zhao L."/>
            <person name="Xing Q."/>
            <person name="Dou J."/>
            <person name="Li Y."/>
            <person name="Mao J."/>
            <person name="Guo H."/>
            <person name="Dou H."/>
            <person name="Li T."/>
            <person name="Mu C."/>
            <person name="Jiang W."/>
            <person name="Fu Q."/>
            <person name="Fu X."/>
            <person name="Miao Y."/>
            <person name="Liu J."/>
            <person name="Yu Q."/>
            <person name="Li R."/>
            <person name="Liao H."/>
            <person name="Li X."/>
            <person name="Kong Y."/>
            <person name="Jiang Z."/>
            <person name="Chourrout D."/>
            <person name="Li R."/>
            <person name="Bao Z."/>
        </authorList>
    </citation>
    <scope>NUCLEOTIDE SEQUENCE [LARGE SCALE GENOMIC DNA]</scope>
    <source>
        <strain evidence="6 7">PY_sf001</strain>
    </source>
</reference>
<dbReference type="Gene3D" id="3.80.10.10">
    <property type="entry name" value="Ribonuclease Inhibitor"/>
    <property type="match status" value="2"/>
</dbReference>
<organism evidence="6 7">
    <name type="scientific">Mizuhopecten yessoensis</name>
    <name type="common">Japanese scallop</name>
    <name type="synonym">Patinopecten yessoensis</name>
    <dbReference type="NCBI Taxonomy" id="6573"/>
    <lineage>
        <taxon>Eukaryota</taxon>
        <taxon>Metazoa</taxon>
        <taxon>Spiralia</taxon>
        <taxon>Lophotrochozoa</taxon>
        <taxon>Mollusca</taxon>
        <taxon>Bivalvia</taxon>
        <taxon>Autobranchia</taxon>
        <taxon>Pteriomorphia</taxon>
        <taxon>Pectinida</taxon>
        <taxon>Pectinoidea</taxon>
        <taxon>Pectinidae</taxon>
        <taxon>Mizuhopecten</taxon>
    </lineage>
</organism>
<dbReference type="InterPro" id="IPR057207">
    <property type="entry name" value="FBXL15_LRR"/>
</dbReference>
<dbReference type="Pfam" id="PF12937">
    <property type="entry name" value="F-box-like"/>
    <property type="match status" value="1"/>
</dbReference>
<feature type="region of interest" description="Disordered" evidence="3">
    <location>
        <begin position="603"/>
        <end position="632"/>
    </location>
</feature>
<keyword evidence="2" id="KW-0694">RNA-binding</keyword>
<keyword evidence="1" id="KW-0833">Ubl conjugation pathway</keyword>
<comment type="caution">
    <text evidence="6">The sequence shown here is derived from an EMBL/GenBank/DDBJ whole genome shotgun (WGS) entry which is preliminary data.</text>
</comment>
<dbReference type="GO" id="GO:0019005">
    <property type="term" value="C:SCF ubiquitin ligase complex"/>
    <property type="evidence" value="ECO:0007669"/>
    <property type="project" value="TreeGrafter"/>
</dbReference>
<dbReference type="InterPro" id="IPR035979">
    <property type="entry name" value="RBD_domain_sf"/>
</dbReference>
<dbReference type="PROSITE" id="PS50102">
    <property type="entry name" value="RRM"/>
    <property type="match status" value="1"/>
</dbReference>
<dbReference type="SMART" id="SM00367">
    <property type="entry name" value="LRR_CC"/>
    <property type="match status" value="8"/>
</dbReference>
<dbReference type="AlphaFoldDB" id="A0A210QHN2"/>
<dbReference type="InterPro" id="IPR036047">
    <property type="entry name" value="F-box-like_dom_sf"/>
</dbReference>
<dbReference type="GO" id="GO:0003723">
    <property type="term" value="F:RNA binding"/>
    <property type="evidence" value="ECO:0007669"/>
    <property type="project" value="UniProtKB-UniRule"/>
</dbReference>
<dbReference type="InterPro" id="IPR001810">
    <property type="entry name" value="F-box_dom"/>
</dbReference>